<comment type="subcellular location">
    <subcellularLocation>
        <location evidence="1">Cell inner membrane</location>
        <topology evidence="1">Single-pass membrane protein</topology>
        <orientation evidence="1">Periplasmic side</orientation>
    </subcellularLocation>
</comment>
<dbReference type="Proteomes" id="UP000239263">
    <property type="component" value="Unassembled WGS sequence"/>
</dbReference>
<evidence type="ECO:0000313" key="8">
    <source>
        <dbReference type="EMBL" id="PQJ89440.1"/>
    </source>
</evidence>
<keyword evidence="4" id="KW-1015">Disulfide bond</keyword>
<dbReference type="InterPro" id="IPR050553">
    <property type="entry name" value="Thioredoxin_ResA/DsbE_sf"/>
</dbReference>
<dbReference type="EMBL" id="MSCO01000001">
    <property type="protein sequence ID" value="PQJ89440.1"/>
    <property type="molecule type" value="Genomic_DNA"/>
</dbReference>
<dbReference type="PROSITE" id="PS51352">
    <property type="entry name" value="THIOREDOXIN_2"/>
    <property type="match status" value="1"/>
</dbReference>
<evidence type="ECO:0000256" key="1">
    <source>
        <dbReference type="ARBA" id="ARBA00004383"/>
    </source>
</evidence>
<feature type="transmembrane region" description="Helical" evidence="6">
    <location>
        <begin position="7"/>
        <end position="25"/>
    </location>
</feature>
<dbReference type="CDD" id="cd03010">
    <property type="entry name" value="TlpA_like_DsbE"/>
    <property type="match status" value="1"/>
</dbReference>
<name>A0A2S7XDK7_9GAMM</name>
<dbReference type="AlphaFoldDB" id="A0A2S7XDK7"/>
<dbReference type="GO" id="GO:0030288">
    <property type="term" value="C:outer membrane-bounded periplasmic space"/>
    <property type="evidence" value="ECO:0007669"/>
    <property type="project" value="InterPro"/>
</dbReference>
<dbReference type="GO" id="GO:0015036">
    <property type="term" value="F:disulfide oxidoreductase activity"/>
    <property type="evidence" value="ECO:0007669"/>
    <property type="project" value="InterPro"/>
</dbReference>
<dbReference type="InterPro" id="IPR013766">
    <property type="entry name" value="Thioredoxin_domain"/>
</dbReference>
<comment type="caution">
    <text evidence="8">The sequence shown here is derived from an EMBL/GenBank/DDBJ whole genome shotgun (WGS) entry which is preliminary data.</text>
</comment>
<feature type="domain" description="Thioredoxin" evidence="7">
    <location>
        <begin position="35"/>
        <end position="174"/>
    </location>
</feature>
<sequence>MKPAIKIGLAIGICTIIFSVLFTGLETKKSSTSTAMVGEFVPAFELPEVMDTSILLNESLFQQQPLTLLNVWAAWCGICKTEHQFLHQLKEQGITIIGLDYRDDRIAAKQVLEQTGSPYQAVIFDPRGSLAMDLGVFGTPTTFLIDQNGVILHRFTGALDEKKWQREFADFFKDK</sequence>
<proteinExistence type="inferred from homology"/>
<keyword evidence="5" id="KW-0676">Redox-active center</keyword>
<reference evidence="8 9" key="1">
    <citation type="submission" date="2016-12" db="EMBL/GenBank/DDBJ databases">
        <title>Diversity of luminous bacteria.</title>
        <authorList>
            <person name="Yoshizawa S."/>
            <person name="Kogure K."/>
        </authorList>
    </citation>
    <scope>NUCLEOTIDE SEQUENCE [LARGE SCALE GENOMIC DNA]</scope>
    <source>
        <strain evidence="8 9">ATCC 33715</strain>
    </source>
</reference>
<evidence type="ECO:0000256" key="2">
    <source>
        <dbReference type="ARBA" id="ARBA00007758"/>
    </source>
</evidence>
<dbReference type="SUPFAM" id="SSF52833">
    <property type="entry name" value="Thioredoxin-like"/>
    <property type="match status" value="1"/>
</dbReference>
<comment type="similarity">
    <text evidence="2">Belongs to the thioredoxin family. DsbE subfamily.</text>
</comment>
<dbReference type="GO" id="GO:0017004">
    <property type="term" value="P:cytochrome complex assembly"/>
    <property type="evidence" value="ECO:0007669"/>
    <property type="project" value="UniProtKB-KW"/>
</dbReference>
<organism evidence="8 9">
    <name type="scientific">Aliivibrio sifiae</name>
    <dbReference type="NCBI Taxonomy" id="566293"/>
    <lineage>
        <taxon>Bacteria</taxon>
        <taxon>Pseudomonadati</taxon>
        <taxon>Pseudomonadota</taxon>
        <taxon>Gammaproteobacteria</taxon>
        <taxon>Vibrionales</taxon>
        <taxon>Vibrionaceae</taxon>
        <taxon>Aliivibrio</taxon>
    </lineage>
</organism>
<dbReference type="GO" id="GO:0005886">
    <property type="term" value="C:plasma membrane"/>
    <property type="evidence" value="ECO:0007669"/>
    <property type="project" value="UniProtKB-SubCell"/>
</dbReference>
<dbReference type="InterPro" id="IPR013740">
    <property type="entry name" value="Redoxin"/>
</dbReference>
<dbReference type="OrthoDB" id="9799347at2"/>
<gene>
    <name evidence="8" type="ORF">BTO22_07510</name>
</gene>
<dbReference type="NCBIfam" id="TIGR00385">
    <property type="entry name" value="dsbE"/>
    <property type="match status" value="1"/>
</dbReference>
<evidence type="ECO:0000313" key="9">
    <source>
        <dbReference type="Proteomes" id="UP000239263"/>
    </source>
</evidence>
<dbReference type="PANTHER" id="PTHR42852:SF6">
    <property type="entry name" value="THIOL:DISULFIDE INTERCHANGE PROTEIN DSBE"/>
    <property type="match status" value="1"/>
</dbReference>
<protein>
    <submittedName>
        <fullName evidence="8">Thiol:disulfide interchange protein</fullName>
    </submittedName>
</protein>
<evidence type="ECO:0000259" key="7">
    <source>
        <dbReference type="PROSITE" id="PS51352"/>
    </source>
</evidence>
<evidence type="ECO:0000256" key="4">
    <source>
        <dbReference type="ARBA" id="ARBA00023157"/>
    </source>
</evidence>
<dbReference type="PANTHER" id="PTHR42852">
    <property type="entry name" value="THIOL:DISULFIDE INTERCHANGE PROTEIN DSBE"/>
    <property type="match status" value="1"/>
</dbReference>
<accession>A0A2S7XDK7</accession>
<keyword evidence="6" id="KW-0472">Membrane</keyword>
<dbReference type="RefSeq" id="WP_105054962.1">
    <property type="nucleotide sequence ID" value="NZ_CAWNRT010000001.1"/>
</dbReference>
<evidence type="ECO:0000256" key="5">
    <source>
        <dbReference type="ARBA" id="ARBA00023284"/>
    </source>
</evidence>
<evidence type="ECO:0000256" key="6">
    <source>
        <dbReference type="SAM" id="Phobius"/>
    </source>
</evidence>
<evidence type="ECO:0000256" key="3">
    <source>
        <dbReference type="ARBA" id="ARBA00022748"/>
    </source>
</evidence>
<dbReference type="InterPro" id="IPR004799">
    <property type="entry name" value="Periplasmic_diS_OxRdtase_DsbE"/>
</dbReference>
<keyword evidence="6" id="KW-0812">Transmembrane</keyword>
<keyword evidence="6" id="KW-1133">Transmembrane helix</keyword>
<dbReference type="Gene3D" id="3.40.30.10">
    <property type="entry name" value="Glutaredoxin"/>
    <property type="match status" value="1"/>
</dbReference>
<dbReference type="Pfam" id="PF08534">
    <property type="entry name" value="Redoxin"/>
    <property type="match status" value="1"/>
</dbReference>
<keyword evidence="3" id="KW-0201">Cytochrome c-type biogenesis</keyword>
<dbReference type="InterPro" id="IPR036249">
    <property type="entry name" value="Thioredoxin-like_sf"/>
</dbReference>